<keyword evidence="1" id="KW-0812">Transmembrane</keyword>
<proteinExistence type="predicted"/>
<sequence>MFYNTTFTQSNQLTNALDPLIFQADQIQSVQEMTASRAIAQLRWIIVGGTFIFGIVAIGLSTWLTRSDFWQNYRVNEYHCGLSESDCHYRRTTRTHHRGSIQFGE</sequence>
<dbReference type="RefSeq" id="WP_190880545.1">
    <property type="nucleotide sequence ID" value="NZ_CP159837.1"/>
</dbReference>
<evidence type="ECO:0000313" key="2">
    <source>
        <dbReference type="EMBL" id="XCM37331.1"/>
    </source>
</evidence>
<dbReference type="EMBL" id="CP159837">
    <property type="protein sequence ID" value="XCM37331.1"/>
    <property type="molecule type" value="Genomic_DNA"/>
</dbReference>
<keyword evidence="1" id="KW-1133">Transmembrane helix</keyword>
<reference evidence="2" key="1">
    <citation type="submission" date="2024-07" db="EMBL/GenBank/DDBJ databases">
        <authorList>
            <person name="Kim Y.J."/>
            <person name="Jeong J.Y."/>
        </authorList>
    </citation>
    <scope>NUCLEOTIDE SEQUENCE</scope>
    <source>
        <strain evidence="2">GIHE-MW2</strain>
    </source>
</reference>
<accession>A0AAU8JF38</accession>
<organism evidence="2">
    <name type="scientific">Planktothricoides raciborskii GIHE-MW2</name>
    <dbReference type="NCBI Taxonomy" id="2792601"/>
    <lineage>
        <taxon>Bacteria</taxon>
        <taxon>Bacillati</taxon>
        <taxon>Cyanobacteriota</taxon>
        <taxon>Cyanophyceae</taxon>
        <taxon>Oscillatoriophycideae</taxon>
        <taxon>Oscillatoriales</taxon>
        <taxon>Oscillatoriaceae</taxon>
        <taxon>Planktothricoides</taxon>
    </lineage>
</organism>
<keyword evidence="1" id="KW-0472">Membrane</keyword>
<dbReference type="AlphaFoldDB" id="A0AAU8JF38"/>
<name>A0AAU8JF38_9CYAN</name>
<evidence type="ECO:0000256" key="1">
    <source>
        <dbReference type="SAM" id="Phobius"/>
    </source>
</evidence>
<feature type="transmembrane region" description="Helical" evidence="1">
    <location>
        <begin position="42"/>
        <end position="64"/>
    </location>
</feature>
<gene>
    <name evidence="2" type="ORF">ABWT76_000082</name>
</gene>
<protein>
    <submittedName>
        <fullName evidence="2">Uncharacterized protein</fullName>
    </submittedName>
</protein>